<feature type="domain" description="Protein FecR C-terminal" evidence="2">
    <location>
        <begin position="279"/>
        <end position="347"/>
    </location>
</feature>
<evidence type="ECO:0000313" key="4">
    <source>
        <dbReference type="Proteomes" id="UP000184287"/>
    </source>
</evidence>
<organism evidence="3 4">
    <name type="scientific">Pedobacter caeni</name>
    <dbReference type="NCBI Taxonomy" id="288992"/>
    <lineage>
        <taxon>Bacteria</taxon>
        <taxon>Pseudomonadati</taxon>
        <taxon>Bacteroidota</taxon>
        <taxon>Sphingobacteriia</taxon>
        <taxon>Sphingobacteriales</taxon>
        <taxon>Sphingobacteriaceae</taxon>
        <taxon>Pedobacter</taxon>
    </lineage>
</organism>
<gene>
    <name evidence="3" type="ORF">SAMN04488522_106275</name>
</gene>
<dbReference type="PANTHER" id="PTHR30273:SF2">
    <property type="entry name" value="PROTEIN FECR"/>
    <property type="match status" value="1"/>
</dbReference>
<dbReference type="InterPro" id="IPR012373">
    <property type="entry name" value="Ferrdict_sens_TM"/>
</dbReference>
<dbReference type="RefSeq" id="WP_073236408.1">
    <property type="nucleotide sequence ID" value="NZ_FQUQ01000006.1"/>
</dbReference>
<keyword evidence="4" id="KW-1185">Reference proteome</keyword>
<sequence>MTDQRFTELLGRKLADEISMEEHKEFMLLLEGNAAYRQEYKSLSHYFQQQETDQEDIAPLFQHIKARIESPESVQRSEPLESYEPLESPVSKSSFGTWSRIAAVLALCICSVAAYQFLYQKPELSNQPELVWKEQQTPSRLTSKLTLADGSVVTLNAETQLKYPAEFKGNNREVYLSGEAFFEVKKDAQHPFIIHTEKMSIKVLGTTFDVKAYKNDPNTEATLITGAIQINLKDQSRAQITIKPQEKFSLQNKATNGKDSVMYSVLPFNDTETAWMNRKLAFKNETFETLANSISRWYGLKLVFKNESLKNTRFTGFFEKENISQALKALQLIEPFQYKIQDKTVYIY</sequence>
<protein>
    <submittedName>
        <fullName evidence="3">FecR family protein</fullName>
    </submittedName>
</protein>
<dbReference type="PIRSF" id="PIRSF018266">
    <property type="entry name" value="FecR"/>
    <property type="match status" value="1"/>
</dbReference>
<feature type="domain" description="FecR protein" evidence="1">
    <location>
        <begin position="142"/>
        <end position="228"/>
    </location>
</feature>
<dbReference type="Pfam" id="PF04773">
    <property type="entry name" value="FecR"/>
    <property type="match status" value="1"/>
</dbReference>
<dbReference type="PANTHER" id="PTHR30273">
    <property type="entry name" value="PERIPLASMIC SIGNAL SENSOR AND SIGMA FACTOR ACTIVATOR FECR-RELATED"/>
    <property type="match status" value="1"/>
</dbReference>
<dbReference type="OrthoDB" id="1523735at2"/>
<dbReference type="EMBL" id="FQUQ01000006">
    <property type="protein sequence ID" value="SHG62024.1"/>
    <property type="molecule type" value="Genomic_DNA"/>
</dbReference>
<proteinExistence type="predicted"/>
<dbReference type="Proteomes" id="UP000184287">
    <property type="component" value="Unassembled WGS sequence"/>
</dbReference>
<accession>A0A1M5LA65</accession>
<name>A0A1M5LA65_9SPHI</name>
<dbReference type="Pfam" id="PF16344">
    <property type="entry name" value="FecR_C"/>
    <property type="match status" value="1"/>
</dbReference>
<dbReference type="InterPro" id="IPR032508">
    <property type="entry name" value="FecR_C"/>
</dbReference>
<evidence type="ECO:0000259" key="2">
    <source>
        <dbReference type="Pfam" id="PF16344"/>
    </source>
</evidence>
<dbReference type="InterPro" id="IPR006860">
    <property type="entry name" value="FecR"/>
</dbReference>
<dbReference type="Gene3D" id="2.60.120.1440">
    <property type="match status" value="1"/>
</dbReference>
<evidence type="ECO:0000313" key="3">
    <source>
        <dbReference type="EMBL" id="SHG62024.1"/>
    </source>
</evidence>
<dbReference type="AlphaFoldDB" id="A0A1M5LA65"/>
<dbReference type="GO" id="GO:0016989">
    <property type="term" value="F:sigma factor antagonist activity"/>
    <property type="evidence" value="ECO:0007669"/>
    <property type="project" value="TreeGrafter"/>
</dbReference>
<reference evidence="4" key="1">
    <citation type="submission" date="2016-11" db="EMBL/GenBank/DDBJ databases">
        <authorList>
            <person name="Varghese N."/>
            <person name="Submissions S."/>
        </authorList>
    </citation>
    <scope>NUCLEOTIDE SEQUENCE [LARGE SCALE GENOMIC DNA]</scope>
    <source>
        <strain evidence="4">DSM 16990</strain>
    </source>
</reference>
<dbReference type="FunFam" id="2.60.120.1440:FF:000001">
    <property type="entry name" value="Putative anti-sigma factor"/>
    <property type="match status" value="1"/>
</dbReference>
<evidence type="ECO:0000259" key="1">
    <source>
        <dbReference type="Pfam" id="PF04773"/>
    </source>
</evidence>
<dbReference type="Gene3D" id="3.55.50.30">
    <property type="match status" value="1"/>
</dbReference>
<dbReference type="STRING" id="288992.SAMN04488522_106275"/>